<feature type="domain" description="F-box" evidence="2">
    <location>
        <begin position="23"/>
        <end position="59"/>
    </location>
</feature>
<comment type="caution">
    <text evidence="3">The sequence shown here is derived from an EMBL/GenBank/DDBJ whole genome shotgun (WGS) entry which is preliminary data.</text>
</comment>
<proteinExistence type="predicted"/>
<dbReference type="Pfam" id="PF24758">
    <property type="entry name" value="LRR_At5g56370"/>
    <property type="match status" value="1"/>
</dbReference>
<dbReference type="PROSITE" id="PS50181">
    <property type="entry name" value="FBOX"/>
    <property type="match status" value="1"/>
</dbReference>
<keyword evidence="4" id="KW-1185">Reference proteome</keyword>
<evidence type="ECO:0000313" key="3">
    <source>
        <dbReference type="EMBL" id="GMN39066.1"/>
    </source>
</evidence>
<evidence type="ECO:0000259" key="2">
    <source>
        <dbReference type="PROSITE" id="PS50181"/>
    </source>
</evidence>
<reference evidence="3" key="1">
    <citation type="submission" date="2023-07" db="EMBL/GenBank/DDBJ databases">
        <title>draft genome sequence of fig (Ficus carica).</title>
        <authorList>
            <person name="Takahashi T."/>
            <person name="Nishimura K."/>
        </authorList>
    </citation>
    <scope>NUCLEOTIDE SEQUENCE</scope>
</reference>
<dbReference type="Proteomes" id="UP001187192">
    <property type="component" value="Unassembled WGS sequence"/>
</dbReference>
<gene>
    <name evidence="3" type="ORF">TIFTF001_008286</name>
</gene>
<dbReference type="InterPro" id="IPR053781">
    <property type="entry name" value="F-box_AtFBL13-like"/>
</dbReference>
<evidence type="ECO:0000256" key="1">
    <source>
        <dbReference type="SAM" id="MobiDB-lite"/>
    </source>
</evidence>
<dbReference type="PANTHER" id="PTHR34223:SF51">
    <property type="entry name" value="OS06G0556300 PROTEIN"/>
    <property type="match status" value="1"/>
</dbReference>
<accession>A0AA88AEU0</accession>
<dbReference type="Gene3D" id="3.80.10.10">
    <property type="entry name" value="Ribonuclease Inhibitor"/>
    <property type="match status" value="1"/>
</dbReference>
<dbReference type="CDD" id="cd22160">
    <property type="entry name" value="F-box_AtFBL13-like"/>
    <property type="match status" value="1"/>
</dbReference>
<sequence length="465" mass="53679">MATKRVEKHNGTEENQEPTNMLGDRISNLPDAIIHLILSFLPTVDAVRTCLLSKRWRHMWTSLPVLYLCDNNNSQPKKFFKFVNECLKRYADVDVTRFKLSMAYHEGRSHGYRWFRFPLRWNLKELDIQICARSFALSRLPPDIFHLRTLTLLKLYGVMLASLNSPISLPSLKVLELWYDQIDDRMLTNLLLGAPSLEKLRLKLCSGLVDPQVVSLSLKFMEFKNDWFHHCKTITVEAPNLHSFVYDESNDNCLRKNCTLNLVSCGAIRNLLLSRAVLRDKWLEDLISQLPLLESLHLTACYGLKHIQIWNQQLKHITLSGDYGQLVDSKVVAAINTPNLISFTHHDGNAISMYGLSLCAPKLLNANIEINLGRWRIYDMVWYTDLISFLSELNCSKNVRISASNEKALIIPEELREIYSSPLPDLKHLKVKVKTGIPLFRKKLRNSLLWLSPSLDTLSIEYKYL</sequence>
<evidence type="ECO:0000313" key="4">
    <source>
        <dbReference type="Proteomes" id="UP001187192"/>
    </source>
</evidence>
<dbReference type="Gene3D" id="1.20.1280.50">
    <property type="match status" value="1"/>
</dbReference>
<feature type="compositionally biased region" description="Basic and acidic residues" evidence="1">
    <location>
        <begin position="1"/>
        <end position="12"/>
    </location>
</feature>
<dbReference type="InterPro" id="IPR001810">
    <property type="entry name" value="F-box_dom"/>
</dbReference>
<dbReference type="AlphaFoldDB" id="A0AA88AEU0"/>
<protein>
    <recommendedName>
        <fullName evidence="2">F-box domain-containing protein</fullName>
    </recommendedName>
</protein>
<dbReference type="InterPro" id="IPR032675">
    <property type="entry name" value="LRR_dom_sf"/>
</dbReference>
<dbReference type="Pfam" id="PF00646">
    <property type="entry name" value="F-box"/>
    <property type="match status" value="1"/>
</dbReference>
<name>A0AA88AEU0_FICCA</name>
<feature type="region of interest" description="Disordered" evidence="1">
    <location>
        <begin position="1"/>
        <end position="21"/>
    </location>
</feature>
<dbReference type="InterPro" id="IPR055411">
    <property type="entry name" value="LRR_FXL15/At3g58940/PEG3-like"/>
</dbReference>
<dbReference type="InterPro" id="IPR036047">
    <property type="entry name" value="F-box-like_dom_sf"/>
</dbReference>
<dbReference type="SUPFAM" id="SSF81383">
    <property type="entry name" value="F-box domain"/>
    <property type="match status" value="1"/>
</dbReference>
<organism evidence="3 4">
    <name type="scientific">Ficus carica</name>
    <name type="common">Common fig</name>
    <dbReference type="NCBI Taxonomy" id="3494"/>
    <lineage>
        <taxon>Eukaryota</taxon>
        <taxon>Viridiplantae</taxon>
        <taxon>Streptophyta</taxon>
        <taxon>Embryophyta</taxon>
        <taxon>Tracheophyta</taxon>
        <taxon>Spermatophyta</taxon>
        <taxon>Magnoliopsida</taxon>
        <taxon>eudicotyledons</taxon>
        <taxon>Gunneridae</taxon>
        <taxon>Pentapetalae</taxon>
        <taxon>rosids</taxon>
        <taxon>fabids</taxon>
        <taxon>Rosales</taxon>
        <taxon>Moraceae</taxon>
        <taxon>Ficeae</taxon>
        <taxon>Ficus</taxon>
    </lineage>
</organism>
<dbReference type="InterPro" id="IPR053197">
    <property type="entry name" value="F-box_SCFL_complex_component"/>
</dbReference>
<dbReference type="EMBL" id="BTGU01000009">
    <property type="protein sequence ID" value="GMN39066.1"/>
    <property type="molecule type" value="Genomic_DNA"/>
</dbReference>
<dbReference type="SUPFAM" id="SSF52047">
    <property type="entry name" value="RNI-like"/>
    <property type="match status" value="1"/>
</dbReference>
<dbReference type="SMART" id="SM00256">
    <property type="entry name" value="FBOX"/>
    <property type="match status" value="1"/>
</dbReference>
<dbReference type="PANTHER" id="PTHR34223">
    <property type="entry name" value="OS11G0201299 PROTEIN"/>
    <property type="match status" value="1"/>
</dbReference>